<dbReference type="EMBL" id="MKZY01000004">
    <property type="protein sequence ID" value="OOO09828.1"/>
    <property type="molecule type" value="Genomic_DNA"/>
</dbReference>
<gene>
    <name evidence="7" type="ORF">OAory_01056360</name>
</gene>
<evidence type="ECO:0008006" key="9">
    <source>
        <dbReference type="Google" id="ProtNLM"/>
    </source>
</evidence>
<evidence type="ECO:0000313" key="7">
    <source>
        <dbReference type="EMBL" id="OOO09828.1"/>
    </source>
</evidence>
<protein>
    <recommendedName>
        <fullName evidence="9">Amino acid transporter</fullName>
    </recommendedName>
</protein>
<comment type="caution">
    <text evidence="7">The sequence shown here is derived from an EMBL/GenBank/DDBJ whole genome shotgun (WGS) entry which is preliminary data.</text>
</comment>
<proteinExistence type="predicted"/>
<feature type="transmembrane region" description="Helical" evidence="6">
    <location>
        <begin position="352"/>
        <end position="372"/>
    </location>
</feature>
<dbReference type="GO" id="GO:0022857">
    <property type="term" value="F:transmembrane transporter activity"/>
    <property type="evidence" value="ECO:0007669"/>
    <property type="project" value="InterPro"/>
</dbReference>
<keyword evidence="4 6" id="KW-1133">Transmembrane helix</keyword>
<sequence>MAHAAGLKHETEAFGISEGGYATKGLVEPKYMGTIADQKDMNVLGRVQVLRRNFRFVSIVGLLSAGLTDGGTAGLIWGFIIVSLGFTLVFASIAEMASMAPTSGGQYHWVSEFAPRRYQKFLSYITGWLCAMGWQCAIVSIAFLAGTIIQGLIVLNDSTYDFQPKNLPMVEGLILILHVIGLFAIIIPLWVLAPRNNPKAVFTEFNNGGGWNSPGTATLVGLSTTITSMIGYDCSVHMSEEIKDASRTLPKAMMASIGVNGVLGLIMIITLCFTMGDVNSILASPTGFPFIQIFYNTTNSYTAANTMTAILIVTLTASTITEVATASRQLWSFARDGGLPFSSFFSYVTPGWHIPLNSVMVSLAVTILLSLINIGSTVALQAIVSLTITSLMSAYILSIGCVVLQRIRGEPLPPRRWSLGSFVMLRWDFNHLQQIWDIEFDGSMLFLPARGRMLLSSFCHDFSRSKTSSLKSSGLANRTEGSFQVSNLSMEVVEKYFGIPKTPVPTSIPSWEIPVPATLVKDFTGYKPLKPSALLCLGQFIIQPPT</sequence>
<organism evidence="7 8">
    <name type="scientific">Aspergillus oryzae</name>
    <name type="common">Yellow koji mold</name>
    <dbReference type="NCBI Taxonomy" id="5062"/>
    <lineage>
        <taxon>Eukaryota</taxon>
        <taxon>Fungi</taxon>
        <taxon>Dikarya</taxon>
        <taxon>Ascomycota</taxon>
        <taxon>Pezizomycotina</taxon>
        <taxon>Eurotiomycetes</taxon>
        <taxon>Eurotiomycetidae</taxon>
        <taxon>Eurotiales</taxon>
        <taxon>Aspergillaceae</taxon>
        <taxon>Aspergillus</taxon>
        <taxon>Aspergillus subgen. Circumdati</taxon>
    </lineage>
</organism>
<feature type="transmembrane region" description="Helical" evidence="6">
    <location>
        <begin position="252"/>
        <end position="276"/>
    </location>
</feature>
<dbReference type="VEuPathDB" id="FungiDB:AO090003001222"/>
<dbReference type="Gene3D" id="1.20.1740.10">
    <property type="entry name" value="Amino acid/polyamine transporter I"/>
    <property type="match status" value="1"/>
</dbReference>
<evidence type="ECO:0000256" key="6">
    <source>
        <dbReference type="SAM" id="Phobius"/>
    </source>
</evidence>
<dbReference type="Pfam" id="PF13520">
    <property type="entry name" value="AA_permease_2"/>
    <property type="match status" value="2"/>
</dbReference>
<evidence type="ECO:0000256" key="2">
    <source>
        <dbReference type="ARBA" id="ARBA00022448"/>
    </source>
</evidence>
<dbReference type="OrthoDB" id="3257095at2759"/>
<evidence type="ECO:0000256" key="5">
    <source>
        <dbReference type="ARBA" id="ARBA00023136"/>
    </source>
</evidence>
<dbReference type="PANTHER" id="PTHR45649:SF41">
    <property type="entry name" value="TRANSPORTER, PUTATIVE (EUROFUNG)-RELATED"/>
    <property type="match status" value="1"/>
</dbReference>
<dbReference type="AlphaFoldDB" id="A0A1S9DLA1"/>
<evidence type="ECO:0000313" key="8">
    <source>
        <dbReference type="Proteomes" id="UP000190312"/>
    </source>
</evidence>
<dbReference type="PANTHER" id="PTHR45649">
    <property type="entry name" value="AMINO-ACID PERMEASE BAT1"/>
    <property type="match status" value="1"/>
</dbReference>
<dbReference type="InterPro" id="IPR002293">
    <property type="entry name" value="AA/rel_permease1"/>
</dbReference>
<dbReference type="GO" id="GO:0016020">
    <property type="term" value="C:membrane"/>
    <property type="evidence" value="ECO:0007669"/>
    <property type="project" value="UniProtKB-SubCell"/>
</dbReference>
<evidence type="ECO:0000256" key="4">
    <source>
        <dbReference type="ARBA" id="ARBA00022989"/>
    </source>
</evidence>
<dbReference type="eggNOG" id="KOG1289">
    <property type="taxonomic scope" value="Eukaryota"/>
</dbReference>
<evidence type="ECO:0000256" key="1">
    <source>
        <dbReference type="ARBA" id="ARBA00004141"/>
    </source>
</evidence>
<dbReference type="Proteomes" id="UP000190312">
    <property type="component" value="Unassembled WGS sequence"/>
</dbReference>
<evidence type="ECO:0000256" key="3">
    <source>
        <dbReference type="ARBA" id="ARBA00022692"/>
    </source>
</evidence>
<reference evidence="7 8" key="1">
    <citation type="submission" date="2016-10" db="EMBL/GenBank/DDBJ databases">
        <title>Genome sequencing of Aspergillus oryzae BCC7051.</title>
        <authorList>
            <person name="Thammarongtham C."/>
            <person name="Vorapreeda T."/>
            <person name="Nookaew I."/>
            <person name="Srisuk T."/>
            <person name="Land M."/>
            <person name="Jeennor S."/>
            <person name="Laoteng K."/>
        </authorList>
    </citation>
    <scope>NUCLEOTIDE SEQUENCE [LARGE SCALE GENOMIC DNA]</scope>
    <source>
        <strain evidence="7 8">BCC7051</strain>
    </source>
</reference>
<feature type="transmembrane region" description="Helical" evidence="6">
    <location>
        <begin position="173"/>
        <end position="193"/>
    </location>
</feature>
<name>A0A1S9DLA1_ASPOZ</name>
<keyword evidence="3 6" id="KW-0812">Transmembrane</keyword>
<accession>A0A1S9DLA1</accession>
<feature type="transmembrane region" description="Helical" evidence="6">
    <location>
        <begin position="121"/>
        <end position="153"/>
    </location>
</feature>
<feature type="transmembrane region" description="Helical" evidence="6">
    <location>
        <begin position="378"/>
        <end position="404"/>
    </location>
</feature>
<comment type="subcellular location">
    <subcellularLocation>
        <location evidence="1">Membrane</location>
        <topology evidence="1">Multi-pass membrane protein</topology>
    </subcellularLocation>
</comment>
<keyword evidence="2" id="KW-0813">Transport</keyword>
<keyword evidence="5 6" id="KW-0472">Membrane</keyword>
<feature type="transmembrane region" description="Helical" evidence="6">
    <location>
        <begin position="74"/>
        <end position="100"/>
    </location>
</feature>